<dbReference type="EMBL" id="JAXCLA010000005">
    <property type="protein sequence ID" value="MDY0746352.1"/>
    <property type="molecule type" value="Genomic_DNA"/>
</dbReference>
<dbReference type="SMART" id="SM00862">
    <property type="entry name" value="Trans_reg_C"/>
    <property type="match status" value="1"/>
</dbReference>
<comment type="caution">
    <text evidence="4">The sequence shown here is derived from an EMBL/GenBank/DDBJ whole genome shotgun (WGS) entry which is preliminary data.</text>
</comment>
<dbReference type="Pfam" id="PF00486">
    <property type="entry name" value="Trans_reg_C"/>
    <property type="match status" value="1"/>
</dbReference>
<accession>A0ABU5DMR7</accession>
<reference evidence="4 5" key="1">
    <citation type="submission" date="2023-11" db="EMBL/GenBank/DDBJ databases">
        <title>Paucibacter sp. nov., isolated from fresh soil in Korea.</title>
        <authorList>
            <person name="Le N.T.T."/>
        </authorList>
    </citation>
    <scope>NUCLEOTIDE SEQUENCE [LARGE SCALE GENOMIC DNA]</scope>
    <source>
        <strain evidence="4 5">R3-3</strain>
    </source>
</reference>
<dbReference type="PRINTS" id="PR00364">
    <property type="entry name" value="DISEASERSIST"/>
</dbReference>
<name>A0ABU5DMR7_9BURK</name>
<dbReference type="SUPFAM" id="SSF46894">
    <property type="entry name" value="C-terminal effector domain of the bipartite response regulators"/>
    <property type="match status" value="1"/>
</dbReference>
<feature type="DNA-binding region" description="OmpR/PhoB-type" evidence="2">
    <location>
        <begin position="10"/>
        <end position="108"/>
    </location>
</feature>
<dbReference type="RefSeq" id="WP_320424253.1">
    <property type="nucleotide sequence ID" value="NZ_JAXCLA010000005.1"/>
</dbReference>
<dbReference type="InterPro" id="IPR011990">
    <property type="entry name" value="TPR-like_helical_dom_sf"/>
</dbReference>
<dbReference type="CDD" id="cd00383">
    <property type="entry name" value="trans_reg_C"/>
    <property type="match status" value="1"/>
</dbReference>
<dbReference type="PANTHER" id="PTHR47691">
    <property type="entry name" value="REGULATOR-RELATED"/>
    <property type="match status" value="1"/>
</dbReference>
<evidence type="ECO:0000313" key="5">
    <source>
        <dbReference type="Proteomes" id="UP001285263"/>
    </source>
</evidence>
<dbReference type="InterPro" id="IPR036388">
    <property type="entry name" value="WH-like_DNA-bd_sf"/>
</dbReference>
<evidence type="ECO:0000256" key="2">
    <source>
        <dbReference type="PROSITE-ProRule" id="PRU01091"/>
    </source>
</evidence>
<dbReference type="InterPro" id="IPR027417">
    <property type="entry name" value="P-loop_NTPase"/>
</dbReference>
<dbReference type="InterPro" id="IPR016032">
    <property type="entry name" value="Sig_transdc_resp-reg_C-effctor"/>
</dbReference>
<keyword evidence="5" id="KW-1185">Reference proteome</keyword>
<dbReference type="Gene3D" id="1.25.40.10">
    <property type="entry name" value="Tetratricopeptide repeat domain"/>
    <property type="match status" value="1"/>
</dbReference>
<evidence type="ECO:0000256" key="1">
    <source>
        <dbReference type="ARBA" id="ARBA00023125"/>
    </source>
</evidence>
<dbReference type="SUPFAM" id="SSF52540">
    <property type="entry name" value="P-loop containing nucleoside triphosphate hydrolases"/>
    <property type="match status" value="1"/>
</dbReference>
<evidence type="ECO:0000313" key="4">
    <source>
        <dbReference type="EMBL" id="MDY0746352.1"/>
    </source>
</evidence>
<evidence type="ECO:0000259" key="3">
    <source>
        <dbReference type="PROSITE" id="PS51755"/>
    </source>
</evidence>
<sequence length="929" mass="100747">MPSASPSIHGRAFGFGPFSLYVSQKLLLAGGQPVRLGSRAFDLLVSLIERAGEVVTKDELAAIVWPRTIVEESSLRVHVAALRKALGDGQGGTRYIVNKPGRGYSFVAPVRRLSSWFEAPPAAKADARFGRLPAQVTRMIGRAESVALLAAQLNFGRFVTLVGPGGIGKTTMALAVAESRAASFEDGVCYLDFAPIVDGQMVPALIAAGLRLPGRDEVLSSIQNFLRERRLLIVLDNCEHLIEPLATLAEQLLSSGPGVHLLATSREPMRAEGEWLHRVGALALPPEGLVPSAAEALRYPAIELFVERATASVDDFVLADGDAEQVGDLCRRLDGNPLAIELAAARVDLFGLSGLTAQLDAHLLDLRGGRRDVPSRHHSLTTMLDWSYRLLSDTERLVLTRLGLFRGWFPLRAAIDFVLFSEPAGSVDETQVRDAVADLAAKSLLTIDTSGEVVQFRLLELTRAFAIAQLDLLGERARLDHCHASHVRRLVDQAAQDWTTLAKPAWFAAHLWLIVETRAALAWCFSADGDPLTGCRLTARLWGIINSINPFDRPDAVERALEALSALPERHPELEVRLNIALAIKQDTRAGIANAASARAVELAASFEDPSFEAEALMAVVTVEMSLGQYQEALHTQERLAAAAQRSGQPVLALVADRIGAQASHLAGVNGRCRLLAERVLSHPLPRGTMGTIGGGLDHRVSMGIMLARTLWIEGMADQAWLMAEDTFQIASNDDPLAQMQVLSLCLCPLALWRGDEAEARPRIDALRALTLSQASDGVWLPSTAQIPWWLPEPAAQSQGPVPSALQRDHLMTAYRGWLTSATVSRAETDAADWCTAEILRAWGEQLLGDDAPDTVDIAQRLFVRAMETAARQQAPAWELRAANSLARLLKERLGRGAEARAVLEPVYRRFTEGFATADLRQAAALLAS</sequence>
<protein>
    <submittedName>
        <fullName evidence="4">Winged helix-turn-helix domain-containing protein</fullName>
    </submittedName>
</protein>
<dbReference type="InterPro" id="IPR001867">
    <property type="entry name" value="OmpR/PhoB-type_DNA-bd"/>
</dbReference>
<keyword evidence="1 2" id="KW-0238">DNA-binding</keyword>
<gene>
    <name evidence="4" type="ORF">SNE35_17705</name>
</gene>
<dbReference type="Gene3D" id="3.40.50.300">
    <property type="entry name" value="P-loop containing nucleotide triphosphate hydrolases"/>
    <property type="match status" value="1"/>
</dbReference>
<dbReference type="PANTHER" id="PTHR47691:SF3">
    <property type="entry name" value="HTH-TYPE TRANSCRIPTIONAL REGULATOR RV0890C-RELATED"/>
    <property type="match status" value="1"/>
</dbReference>
<dbReference type="Gene3D" id="1.10.10.10">
    <property type="entry name" value="Winged helix-like DNA-binding domain superfamily/Winged helix DNA-binding domain"/>
    <property type="match status" value="1"/>
</dbReference>
<organism evidence="4 5">
    <name type="scientific">Roseateles agri</name>
    <dbReference type="NCBI Taxonomy" id="3098619"/>
    <lineage>
        <taxon>Bacteria</taxon>
        <taxon>Pseudomonadati</taxon>
        <taxon>Pseudomonadota</taxon>
        <taxon>Betaproteobacteria</taxon>
        <taxon>Burkholderiales</taxon>
        <taxon>Sphaerotilaceae</taxon>
        <taxon>Roseateles</taxon>
    </lineage>
</organism>
<proteinExistence type="predicted"/>
<dbReference type="PROSITE" id="PS51755">
    <property type="entry name" value="OMPR_PHOB"/>
    <property type="match status" value="1"/>
</dbReference>
<feature type="domain" description="OmpR/PhoB-type" evidence="3">
    <location>
        <begin position="10"/>
        <end position="108"/>
    </location>
</feature>
<dbReference type="Proteomes" id="UP001285263">
    <property type="component" value="Unassembled WGS sequence"/>
</dbReference>